<dbReference type="PANTHER" id="PTHR10514">
    <property type="entry name" value="ANGIOTENSIN-CONVERTING ENZYME"/>
    <property type="match status" value="1"/>
</dbReference>
<evidence type="ECO:0000256" key="6">
    <source>
        <dbReference type="PIRSR" id="PIRSR601548-11"/>
    </source>
</evidence>
<comment type="caution">
    <text evidence="11">Lacks conserved residue(s) required for the propagation of feature annotation.</text>
</comment>
<dbReference type="EMBL" id="JAVRBK010000002">
    <property type="protein sequence ID" value="KAK5648668.1"/>
    <property type="molecule type" value="Genomic_DNA"/>
</dbReference>
<evidence type="ECO:0000256" key="9">
    <source>
        <dbReference type="PIRSR" id="PIRSR601548-4"/>
    </source>
</evidence>
<feature type="binding site" evidence="10">
    <location>
        <position position="350"/>
    </location>
    <ligand>
        <name>Zn(2+)</name>
        <dbReference type="ChEBI" id="CHEBI:29105"/>
        <label>2</label>
        <note>catalytic</note>
    </ligand>
</feature>
<dbReference type="Proteomes" id="UP001329430">
    <property type="component" value="Chromosome 2"/>
</dbReference>
<feature type="binding site" evidence="10">
    <location>
        <position position="374"/>
    </location>
    <ligand>
        <name>Zn(2+)</name>
        <dbReference type="ChEBI" id="CHEBI:29105"/>
        <label>2</label>
        <note>catalytic</note>
    </ligand>
</feature>
<dbReference type="GO" id="GO:0046872">
    <property type="term" value="F:metal ion binding"/>
    <property type="evidence" value="ECO:0007669"/>
    <property type="project" value="UniProtKB-KW"/>
</dbReference>
<protein>
    <recommendedName>
        <fullName evidence="12">Angiotensin-converting enzyme</fullName>
        <ecNumber evidence="12">3.4.-.-</ecNumber>
    </recommendedName>
</protein>
<comment type="similarity">
    <text evidence="1 11 12">Belongs to the peptidase M2 family.</text>
</comment>
<dbReference type="PANTHER" id="PTHR10514:SF27">
    <property type="entry name" value="ANGIOTENSIN-CONVERTING ENZYME"/>
    <property type="match status" value="1"/>
</dbReference>
<dbReference type="SUPFAM" id="SSF55486">
    <property type="entry name" value="Metalloproteases ('zincins'), catalytic domain"/>
    <property type="match status" value="1"/>
</dbReference>
<feature type="binding site" evidence="8">
    <location>
        <position position="374"/>
    </location>
    <ligand>
        <name>Zn(2+)</name>
        <dbReference type="ChEBI" id="CHEBI:29105"/>
        <label>1</label>
        <note>catalytic</note>
    </ligand>
</feature>
<dbReference type="AlphaFoldDB" id="A0AAN7ZV67"/>
<evidence type="ECO:0000256" key="12">
    <source>
        <dbReference type="RuleBase" id="RU361144"/>
    </source>
</evidence>
<keyword evidence="12" id="KW-0645">Protease</keyword>
<reference evidence="13 14" key="1">
    <citation type="journal article" date="2024" name="Insects">
        <title>An Improved Chromosome-Level Genome Assembly of the Firefly Pyrocoelia pectoralis.</title>
        <authorList>
            <person name="Fu X."/>
            <person name="Meyer-Rochow V.B."/>
            <person name="Ballantyne L."/>
            <person name="Zhu X."/>
        </authorList>
    </citation>
    <scope>NUCLEOTIDE SEQUENCE [LARGE SCALE GENOMIC DNA]</scope>
    <source>
        <strain evidence="13">XCY_ONT2</strain>
    </source>
</reference>
<evidence type="ECO:0000313" key="13">
    <source>
        <dbReference type="EMBL" id="KAK5648668.1"/>
    </source>
</evidence>
<evidence type="ECO:0000256" key="8">
    <source>
        <dbReference type="PIRSR" id="PIRSR601548-3"/>
    </source>
</evidence>
<evidence type="ECO:0000313" key="14">
    <source>
        <dbReference type="Proteomes" id="UP001329430"/>
    </source>
</evidence>
<dbReference type="PROSITE" id="PS52011">
    <property type="entry name" value="PEPTIDASE_M2"/>
    <property type="match status" value="1"/>
</dbReference>
<dbReference type="Pfam" id="PF01401">
    <property type="entry name" value="Peptidase_M2"/>
    <property type="match status" value="1"/>
</dbReference>
<keyword evidence="4 12" id="KW-0325">Glycoprotein</keyword>
<accession>A0AAN7ZV67</accession>
<sequence length="593" mass="69204">MGFSGSYQNDVNNWLAEVNMDLSEFNSLAASLTWKLATTPDETTSEQAMELGVVRNKWKNRVCDSRVRKYWLTPNQKRMMYLLCRGPRFSEEISRSYIDLMGRLAQNYNSEICFNKSESDAINEHLNMSKLINPERCLYGEPDLEWLMKRTDLNSEQLKWIWMTWHNFVGPKIRKLYPIAVKLQNIAAQNNGYNNMGEIWQEELEIPNLECEVFNLYNQIKPLYVLLHAVVRYKLLQKYGSDVVDSEGPIPIHLLGELTNCKTPDLFIPTNNRKYVGTRLVLKAEDMYTSLGLPKMTNKFWKYSIFQENTNTSVCHGTAANLYERDDFRMLLCAKVTMEDFYVVHHEMGHIEYYMAYKNQPPIFQDGSNSAFHESIGDTIMNGVMVPQHLYRLGLITDEQLFNNGLGDFLLLQQALSKIPELPYSLTIDKYRWDIFKGKIEPKDYNKEFWDLNYKIRGVIPPQPRDEKYFDAGAKFHIPDNTPYIRYFLAGFLQMDMFNSLCKLSICGRNVVENRSNDCPDIPLHLCDIYGSKRSGRKLEEMMSCGSSQRWTKTLNVLTGKGYITAKPLLDYYQPIYKWLKNYVKLHNIPVGW</sequence>
<proteinExistence type="inferred from homology"/>
<keyword evidence="12" id="KW-0482">Metalloprotease</keyword>
<evidence type="ECO:0000256" key="7">
    <source>
        <dbReference type="PIRSR" id="PIRSR601548-2"/>
    </source>
</evidence>
<keyword evidence="12" id="KW-0121">Carboxypeptidase</keyword>
<keyword evidence="8 12" id="KW-0862">Zinc</keyword>
<feature type="binding site" evidence="8">
    <location>
        <position position="346"/>
    </location>
    <ligand>
        <name>Zn(2+)</name>
        <dbReference type="ChEBI" id="CHEBI:29105"/>
        <label>1</label>
        <note>catalytic</note>
    </ligand>
</feature>
<keyword evidence="12" id="KW-0378">Hydrolase</keyword>
<evidence type="ECO:0000256" key="10">
    <source>
        <dbReference type="PIRSR" id="PIRSR601548-8"/>
    </source>
</evidence>
<evidence type="ECO:0000256" key="5">
    <source>
        <dbReference type="PIRSR" id="PIRSR601548-1"/>
    </source>
</evidence>
<feature type="active site" description="Proton donor 1" evidence="5">
    <location>
        <position position="477"/>
    </location>
</feature>
<evidence type="ECO:0000256" key="3">
    <source>
        <dbReference type="ARBA" id="ARBA00023157"/>
    </source>
</evidence>
<feature type="active site" description="Proton donor 2" evidence="6">
    <location>
        <position position="477"/>
    </location>
</feature>
<dbReference type="EC" id="3.4.-.-" evidence="12"/>
<dbReference type="PRINTS" id="PR00791">
    <property type="entry name" value="PEPDIPTASEA"/>
</dbReference>
<keyword evidence="3 9" id="KW-1015">Disulfide bond</keyword>
<dbReference type="GO" id="GO:0016020">
    <property type="term" value="C:membrane"/>
    <property type="evidence" value="ECO:0007669"/>
    <property type="project" value="InterPro"/>
</dbReference>
<feature type="binding site" evidence="7">
    <location>
        <position position="486"/>
    </location>
    <ligand>
        <name>chloride</name>
        <dbReference type="ChEBI" id="CHEBI:17996"/>
        <label>1</label>
    </ligand>
</feature>
<feature type="active site" description="Proton acceptor 2" evidence="6">
    <location>
        <position position="347"/>
    </location>
</feature>
<feature type="disulfide bond" evidence="9">
    <location>
        <begin position="502"/>
        <end position="527"/>
    </location>
</feature>
<comment type="cofactor">
    <cofactor evidence="12">
        <name>Zn(2+)</name>
        <dbReference type="ChEBI" id="CHEBI:29105"/>
    </cofactor>
    <text evidence="12">Binds 1 zinc ion per subunit.</text>
</comment>
<name>A0AAN7ZV67_9COLE</name>
<dbReference type="GO" id="GO:0008237">
    <property type="term" value="F:metallopeptidase activity"/>
    <property type="evidence" value="ECO:0007669"/>
    <property type="project" value="UniProtKB-KW"/>
</dbReference>
<dbReference type="InterPro" id="IPR001548">
    <property type="entry name" value="Peptidase_M2"/>
</dbReference>
<evidence type="ECO:0000256" key="4">
    <source>
        <dbReference type="ARBA" id="ARBA00023180"/>
    </source>
</evidence>
<feature type="binding site" evidence="8">
    <location>
        <position position="350"/>
    </location>
    <ligand>
        <name>Zn(2+)</name>
        <dbReference type="ChEBI" id="CHEBI:29105"/>
        <label>1</label>
        <note>catalytic</note>
    </ligand>
</feature>
<evidence type="ECO:0000256" key="11">
    <source>
        <dbReference type="PROSITE-ProRule" id="PRU01355"/>
    </source>
</evidence>
<evidence type="ECO:0000256" key="1">
    <source>
        <dbReference type="ARBA" id="ARBA00008139"/>
    </source>
</evidence>
<feature type="binding site" evidence="10">
    <location>
        <position position="346"/>
    </location>
    <ligand>
        <name>Zn(2+)</name>
        <dbReference type="ChEBI" id="CHEBI:29105"/>
        <label>2</label>
        <note>catalytic</note>
    </ligand>
</feature>
<dbReference type="CDD" id="cd06461">
    <property type="entry name" value="M2_ACE"/>
    <property type="match status" value="1"/>
</dbReference>
<keyword evidence="8 12" id="KW-0479">Metal-binding</keyword>
<dbReference type="GO" id="GO:0008241">
    <property type="term" value="F:peptidyl-dipeptidase activity"/>
    <property type="evidence" value="ECO:0007669"/>
    <property type="project" value="InterPro"/>
</dbReference>
<organism evidence="13 14">
    <name type="scientific">Pyrocoelia pectoralis</name>
    <dbReference type="NCBI Taxonomy" id="417401"/>
    <lineage>
        <taxon>Eukaryota</taxon>
        <taxon>Metazoa</taxon>
        <taxon>Ecdysozoa</taxon>
        <taxon>Arthropoda</taxon>
        <taxon>Hexapoda</taxon>
        <taxon>Insecta</taxon>
        <taxon>Pterygota</taxon>
        <taxon>Neoptera</taxon>
        <taxon>Endopterygota</taxon>
        <taxon>Coleoptera</taxon>
        <taxon>Polyphaga</taxon>
        <taxon>Elateriformia</taxon>
        <taxon>Elateroidea</taxon>
        <taxon>Lampyridae</taxon>
        <taxon>Lampyrinae</taxon>
        <taxon>Pyrocoelia</taxon>
    </lineage>
</organism>
<keyword evidence="2" id="KW-0732">Signal</keyword>
<gene>
    <name evidence="13" type="ORF">RI129_003560</name>
</gene>
<evidence type="ECO:0000256" key="2">
    <source>
        <dbReference type="ARBA" id="ARBA00022729"/>
    </source>
</evidence>
<dbReference type="GO" id="GO:0004180">
    <property type="term" value="F:carboxypeptidase activity"/>
    <property type="evidence" value="ECO:0007669"/>
    <property type="project" value="UniProtKB-KW"/>
</dbReference>
<feature type="active site" description="Proton acceptor 1" evidence="5">
    <location>
        <position position="347"/>
    </location>
</feature>
<keyword evidence="14" id="KW-1185">Reference proteome</keyword>
<dbReference type="GO" id="GO:0006508">
    <property type="term" value="P:proteolysis"/>
    <property type="evidence" value="ECO:0007669"/>
    <property type="project" value="UniProtKB-KW"/>
</dbReference>
<comment type="caution">
    <text evidence="13">The sequence shown here is derived from an EMBL/GenBank/DDBJ whole genome shotgun (WGS) entry which is preliminary data.</text>
</comment>
<feature type="disulfide bond" evidence="9 11">
    <location>
        <begin position="315"/>
        <end position="333"/>
    </location>
</feature>